<protein>
    <submittedName>
        <fullName evidence="5">WD40 repeat domain-containing protein</fullName>
    </submittedName>
</protein>
<evidence type="ECO:0000313" key="5">
    <source>
        <dbReference type="EMBL" id="WZN61443.1"/>
    </source>
</evidence>
<feature type="repeat" description="WD" evidence="3">
    <location>
        <begin position="227"/>
        <end position="268"/>
    </location>
</feature>
<dbReference type="InterPro" id="IPR001680">
    <property type="entry name" value="WD40_rpt"/>
</dbReference>
<dbReference type="SUPFAM" id="SSF50978">
    <property type="entry name" value="WD40 repeat-like"/>
    <property type="match status" value="1"/>
</dbReference>
<dbReference type="PROSITE" id="PS50082">
    <property type="entry name" value="WD_REPEATS_2"/>
    <property type="match status" value="5"/>
</dbReference>
<dbReference type="EMBL" id="CP151504">
    <property type="protein sequence ID" value="WZN61443.1"/>
    <property type="molecule type" value="Genomic_DNA"/>
</dbReference>
<gene>
    <name evidence="5" type="ORF">HKI87_04g29780</name>
</gene>
<feature type="repeat" description="WD" evidence="3">
    <location>
        <begin position="269"/>
        <end position="310"/>
    </location>
</feature>
<name>A0AAX4P5W7_9CHLO</name>
<evidence type="ECO:0000313" key="6">
    <source>
        <dbReference type="Proteomes" id="UP001472866"/>
    </source>
</evidence>
<feature type="compositionally biased region" description="Basic and acidic residues" evidence="4">
    <location>
        <begin position="464"/>
        <end position="478"/>
    </location>
</feature>
<evidence type="ECO:0000256" key="1">
    <source>
        <dbReference type="ARBA" id="ARBA00022574"/>
    </source>
</evidence>
<proteinExistence type="predicted"/>
<keyword evidence="6" id="KW-1185">Reference proteome</keyword>
<dbReference type="InterPro" id="IPR015943">
    <property type="entry name" value="WD40/YVTN_repeat-like_dom_sf"/>
</dbReference>
<dbReference type="PANTHER" id="PTHR22836">
    <property type="entry name" value="WD40 REPEAT PROTEIN"/>
    <property type="match status" value="1"/>
</dbReference>
<keyword evidence="2" id="KW-0677">Repeat</keyword>
<dbReference type="InterPro" id="IPR045245">
    <property type="entry name" value="Pfs2-like"/>
</dbReference>
<feature type="region of interest" description="Disordered" evidence="4">
    <location>
        <begin position="410"/>
        <end position="491"/>
    </location>
</feature>
<dbReference type="InterPro" id="IPR036322">
    <property type="entry name" value="WD40_repeat_dom_sf"/>
</dbReference>
<dbReference type="Pfam" id="PF00400">
    <property type="entry name" value="WD40"/>
    <property type="match status" value="7"/>
</dbReference>
<feature type="repeat" description="WD" evidence="3">
    <location>
        <begin position="185"/>
        <end position="226"/>
    </location>
</feature>
<evidence type="ECO:0000256" key="3">
    <source>
        <dbReference type="PROSITE-ProRule" id="PRU00221"/>
    </source>
</evidence>
<dbReference type="AlphaFoldDB" id="A0AAX4P5W7"/>
<dbReference type="Gene3D" id="2.130.10.10">
    <property type="entry name" value="YVTN repeat-like/Quinoprotein amine dehydrogenase"/>
    <property type="match status" value="2"/>
</dbReference>
<dbReference type="PRINTS" id="PR00320">
    <property type="entry name" value="GPROTEINBRPT"/>
</dbReference>
<dbReference type="CDD" id="cd00200">
    <property type="entry name" value="WD40"/>
    <property type="match status" value="1"/>
</dbReference>
<dbReference type="PROSITE" id="PS50294">
    <property type="entry name" value="WD_REPEATS_REGION"/>
    <property type="match status" value="5"/>
</dbReference>
<dbReference type="GO" id="GO:0031124">
    <property type="term" value="P:mRNA 3'-end processing"/>
    <property type="evidence" value="ECO:0007669"/>
    <property type="project" value="InterPro"/>
</dbReference>
<keyword evidence="1 3" id="KW-0853">WD repeat</keyword>
<feature type="compositionally biased region" description="Polar residues" evidence="4">
    <location>
        <begin position="413"/>
        <end position="423"/>
    </location>
</feature>
<evidence type="ECO:0000256" key="2">
    <source>
        <dbReference type="ARBA" id="ARBA00022737"/>
    </source>
</evidence>
<dbReference type="PANTHER" id="PTHR22836:SF0">
    <property type="entry name" value="PRE-MRNA 3' END PROCESSING PROTEIN WDR33"/>
    <property type="match status" value="1"/>
</dbReference>
<dbReference type="GO" id="GO:0005847">
    <property type="term" value="C:mRNA cleavage and polyadenylation specificity factor complex"/>
    <property type="evidence" value="ECO:0007669"/>
    <property type="project" value="TreeGrafter"/>
</dbReference>
<feature type="repeat" description="WD" evidence="3">
    <location>
        <begin position="311"/>
        <end position="343"/>
    </location>
</feature>
<feature type="repeat" description="WD" evidence="3">
    <location>
        <begin position="355"/>
        <end position="386"/>
    </location>
</feature>
<dbReference type="Proteomes" id="UP001472866">
    <property type="component" value="Chromosome 04"/>
</dbReference>
<organism evidence="5 6">
    <name type="scientific">Chloropicon roscoffensis</name>
    <dbReference type="NCBI Taxonomy" id="1461544"/>
    <lineage>
        <taxon>Eukaryota</taxon>
        <taxon>Viridiplantae</taxon>
        <taxon>Chlorophyta</taxon>
        <taxon>Chloropicophyceae</taxon>
        <taxon>Chloropicales</taxon>
        <taxon>Chloropicaceae</taxon>
        <taxon>Chloropicon</taxon>
    </lineage>
</organism>
<accession>A0AAX4P5W7</accession>
<dbReference type="SMART" id="SM00320">
    <property type="entry name" value="WD40"/>
    <property type="match status" value="7"/>
</dbReference>
<reference evidence="5 6" key="1">
    <citation type="submission" date="2024-03" db="EMBL/GenBank/DDBJ databases">
        <title>Complete genome sequence of the green alga Chloropicon roscoffensis RCC1871.</title>
        <authorList>
            <person name="Lemieux C."/>
            <person name="Pombert J.-F."/>
            <person name="Otis C."/>
            <person name="Turmel M."/>
        </authorList>
    </citation>
    <scope>NUCLEOTIDE SEQUENCE [LARGE SCALE GENOMIC DNA]</scope>
    <source>
        <strain evidence="5 6">RCC1871</strain>
    </source>
</reference>
<dbReference type="InterPro" id="IPR020472">
    <property type="entry name" value="WD40_PAC1"/>
</dbReference>
<sequence length="491" mass="54750">MESGNFNTYRHNNPYQMVARPHVIRQPKGLDDTLHGAVNRRILDYTGTVIKQMLEYERCQFEEESPLLKAVPVGALDLLPAMSYGETPASNFNTKFVHVSTNKIKCPVNALVWTPGGRRLLTGCQSGEFTLWNGMCFNFETIIQAQQRAVRCLRYTRNENWLVSGDDGGGIQYWTTTLNKAKQIPDAHREAVTGVSFSPSDFKFASSSDDTTVKVWDFAAGKVEHQLSGHGGDVKGVGWHPTKALVASCSKDSMIKLWDPKAGKCLANLHGHKSTIMCLEWNKNGNWIVSGGRDQVLKVFDIRTMKQLQTYKGQNRDITSVCWHPHHADLFVSGGYDGSILYWLVPNASPQAEVRNGHETAVRGMAWHPMGHVLATCSHDNSTKFWGRPRPGDTHRERVRLEETYMPTVGLSVPQSLSHSGARSSVIPGLEGSRPLPSTPPGLGGQMRGTGYPQQPGLQGPADQNKRPRERFFDMDRSKRPRQGGRSSRWD</sequence>
<evidence type="ECO:0000256" key="4">
    <source>
        <dbReference type="SAM" id="MobiDB-lite"/>
    </source>
</evidence>